<dbReference type="InterPro" id="IPR001841">
    <property type="entry name" value="Znf_RING"/>
</dbReference>
<keyword evidence="11" id="KW-0653">Protein transport</keyword>
<dbReference type="EMBL" id="WIUZ02000017">
    <property type="protein sequence ID" value="KAF9780026.1"/>
    <property type="molecule type" value="Genomic_DNA"/>
</dbReference>
<evidence type="ECO:0000256" key="12">
    <source>
        <dbReference type="ARBA" id="ARBA00022989"/>
    </source>
</evidence>
<keyword evidence="7" id="KW-0479">Metal-binding</keyword>
<dbReference type="EC" id="2.3.2.36" evidence="17"/>
<evidence type="ECO:0000256" key="1">
    <source>
        <dbReference type="ARBA" id="ARBA00004585"/>
    </source>
</evidence>
<keyword evidence="6" id="KW-0812">Transmembrane</keyword>
<keyword evidence="12" id="KW-1133">Transmembrane helix</keyword>
<dbReference type="Proteomes" id="UP000736335">
    <property type="component" value="Unassembled WGS sequence"/>
</dbReference>
<evidence type="ECO:0000313" key="19">
    <source>
        <dbReference type="EMBL" id="KAF9780026.1"/>
    </source>
</evidence>
<keyword evidence="13" id="KW-0472">Membrane</keyword>
<evidence type="ECO:0000256" key="3">
    <source>
        <dbReference type="ARBA" id="ARBA00008704"/>
    </source>
</evidence>
<comment type="similarity">
    <text evidence="3">Belongs to the pex2/pex10/pex12 family.</text>
</comment>
<evidence type="ECO:0000256" key="9">
    <source>
        <dbReference type="ARBA" id="ARBA00022786"/>
    </source>
</evidence>
<keyword evidence="4" id="KW-0813">Transport</keyword>
<keyword evidence="20" id="KW-1185">Reference proteome</keyword>
<evidence type="ECO:0000256" key="5">
    <source>
        <dbReference type="ARBA" id="ARBA00022679"/>
    </source>
</evidence>
<proteinExistence type="inferred from homology"/>
<dbReference type="GO" id="GO:0005778">
    <property type="term" value="C:peroxisomal membrane"/>
    <property type="evidence" value="ECO:0007669"/>
    <property type="project" value="UniProtKB-SubCell"/>
</dbReference>
<keyword evidence="9" id="KW-0833">Ubl conjugation pathway</keyword>
<dbReference type="GO" id="GO:0061630">
    <property type="term" value="F:ubiquitin protein ligase activity"/>
    <property type="evidence" value="ECO:0007669"/>
    <property type="project" value="UniProtKB-EC"/>
</dbReference>
<comment type="caution">
    <text evidence="19">The sequence shown here is derived from an EMBL/GenBank/DDBJ whole genome shotgun (WGS) entry which is preliminary data.</text>
</comment>
<dbReference type="InterPro" id="IPR006845">
    <property type="entry name" value="Pex_N"/>
</dbReference>
<keyword evidence="5" id="KW-0808">Transferase</keyword>
<evidence type="ECO:0000256" key="7">
    <source>
        <dbReference type="ARBA" id="ARBA00022723"/>
    </source>
</evidence>
<keyword evidence="10" id="KW-0862">Zinc</keyword>
<evidence type="ECO:0000256" key="15">
    <source>
        <dbReference type="ARBA" id="ARBA00032511"/>
    </source>
</evidence>
<dbReference type="SMART" id="SM00184">
    <property type="entry name" value="RING"/>
    <property type="match status" value="1"/>
</dbReference>
<evidence type="ECO:0000259" key="18">
    <source>
        <dbReference type="SMART" id="SM00184"/>
    </source>
</evidence>
<evidence type="ECO:0000256" key="2">
    <source>
        <dbReference type="ARBA" id="ARBA00004906"/>
    </source>
</evidence>
<evidence type="ECO:0000256" key="13">
    <source>
        <dbReference type="ARBA" id="ARBA00023136"/>
    </source>
</evidence>
<keyword evidence="8" id="KW-0863">Zinc-finger</keyword>
<evidence type="ECO:0000313" key="20">
    <source>
        <dbReference type="Proteomes" id="UP000736335"/>
    </source>
</evidence>
<comment type="subcellular location">
    <subcellularLocation>
        <location evidence="1">Peroxisome membrane</location>
        <topology evidence="1">Multi-pass membrane protein</topology>
    </subcellularLocation>
</comment>
<protein>
    <recommendedName>
        <fullName evidence="17">RING-type E3 ubiquitin transferase (cysteine targeting)</fullName>
        <ecNumber evidence="17">2.3.2.36</ecNumber>
    </recommendedName>
    <alternativeName>
        <fullName evidence="15">Peroxin-2</fullName>
    </alternativeName>
</protein>
<evidence type="ECO:0000256" key="6">
    <source>
        <dbReference type="ARBA" id="ARBA00022692"/>
    </source>
</evidence>
<dbReference type="GO" id="GO:0016562">
    <property type="term" value="P:protein import into peroxisome matrix, receptor recycling"/>
    <property type="evidence" value="ECO:0007669"/>
    <property type="project" value="UniProtKB-ARBA"/>
</dbReference>
<evidence type="ECO:0000256" key="8">
    <source>
        <dbReference type="ARBA" id="ARBA00022771"/>
    </source>
</evidence>
<comment type="catalytic activity">
    <reaction evidence="16">
        <text>[E2 ubiquitin-conjugating enzyme]-S-ubiquitinyl-L-cysteine + [acceptor protein]-L-cysteine = [E2 ubiquitin-conjugating enzyme]-L-cysteine + [acceptor protein]-S-ubiquitinyl-L-cysteine.</text>
        <dbReference type="EC" id="2.3.2.36"/>
    </reaction>
</comment>
<dbReference type="GO" id="GO:0016567">
    <property type="term" value="P:protein ubiquitination"/>
    <property type="evidence" value="ECO:0007669"/>
    <property type="project" value="UniProtKB-ARBA"/>
</dbReference>
<dbReference type="PANTHER" id="PTHR48178:SF1">
    <property type="entry name" value="PEROXISOME BIOGENESIS FACTOR 2"/>
    <property type="match status" value="1"/>
</dbReference>
<evidence type="ECO:0000256" key="14">
    <source>
        <dbReference type="ARBA" id="ARBA00023140"/>
    </source>
</evidence>
<comment type="pathway">
    <text evidence="2">Protein modification; protein ubiquitination.</text>
</comment>
<name>A0A9P6L2K9_9AGAM</name>
<sequence length="430" mass="48628">MTESWEEIWERSQSPLETIRNSVSALASPSQRVLRVSQLDAESLDAELVQLLQEPITKALSVVNSALKSRFDPELALIIQLTLYKLSVWDSGATYGAKLQDLRYRVPSTPGTVLTASGLPRNRLLLHGFITVLVPYFHTRLRNNAMSNAWPEAPSSDRRRKLWDWMSSVESTHAALSLASFVVFLWNGRYRTLTDRLFRMRLVPARKLVKRNVSYEFMNRQMVWHAFTEFLIFILPLINTRTLRRRFARLAAQVKPISLTSLLPFRTNVNVLPIPPHNDDAPAPAETKGPYWSLSEDQCAICAENASYNLNFADSANALTALSSVAPNLAPEHDPDSIEPPQFPITTPYISTCGHVYCYYCIADRMLRVADERDGEVHGWECLRCTQVVRGAERVEMEVEEGSAEFDFSEMSGSITSYSEPLTDEHEGSL</sequence>
<accession>A0A9P6L2K9</accession>
<dbReference type="OrthoDB" id="1701437at2759"/>
<dbReference type="PANTHER" id="PTHR48178">
    <property type="entry name" value="PEROXISOME BIOGENESIS FACTOR 2"/>
    <property type="match status" value="1"/>
</dbReference>
<reference evidence="19" key="1">
    <citation type="journal article" date="2020" name="Nat. Commun.">
        <title>Large-scale genome sequencing of mycorrhizal fungi provides insights into the early evolution of symbiotic traits.</title>
        <authorList>
            <person name="Miyauchi S."/>
            <person name="Kiss E."/>
            <person name="Kuo A."/>
            <person name="Drula E."/>
            <person name="Kohler A."/>
            <person name="Sanchez-Garcia M."/>
            <person name="Morin E."/>
            <person name="Andreopoulos B."/>
            <person name="Barry K.W."/>
            <person name="Bonito G."/>
            <person name="Buee M."/>
            <person name="Carver A."/>
            <person name="Chen C."/>
            <person name="Cichocki N."/>
            <person name="Clum A."/>
            <person name="Culley D."/>
            <person name="Crous P.W."/>
            <person name="Fauchery L."/>
            <person name="Girlanda M."/>
            <person name="Hayes R.D."/>
            <person name="Keri Z."/>
            <person name="LaButti K."/>
            <person name="Lipzen A."/>
            <person name="Lombard V."/>
            <person name="Magnuson J."/>
            <person name="Maillard F."/>
            <person name="Murat C."/>
            <person name="Nolan M."/>
            <person name="Ohm R.A."/>
            <person name="Pangilinan J."/>
            <person name="Pereira M.F."/>
            <person name="Perotto S."/>
            <person name="Peter M."/>
            <person name="Pfister S."/>
            <person name="Riley R."/>
            <person name="Sitrit Y."/>
            <person name="Stielow J.B."/>
            <person name="Szollosi G."/>
            <person name="Zifcakova L."/>
            <person name="Stursova M."/>
            <person name="Spatafora J.W."/>
            <person name="Tedersoo L."/>
            <person name="Vaario L.M."/>
            <person name="Yamada A."/>
            <person name="Yan M."/>
            <person name="Wang P."/>
            <person name="Xu J."/>
            <person name="Bruns T."/>
            <person name="Baldrian P."/>
            <person name="Vilgalys R."/>
            <person name="Dunand C."/>
            <person name="Henrissat B."/>
            <person name="Grigoriev I.V."/>
            <person name="Hibbett D."/>
            <person name="Nagy L.G."/>
            <person name="Martin F.M."/>
        </authorList>
    </citation>
    <scope>NUCLEOTIDE SEQUENCE</scope>
    <source>
        <strain evidence="19">UH-Tt-Lm1</strain>
    </source>
</reference>
<dbReference type="SUPFAM" id="SSF57850">
    <property type="entry name" value="RING/U-box"/>
    <property type="match status" value="1"/>
</dbReference>
<organism evidence="19 20">
    <name type="scientific">Thelephora terrestris</name>
    <dbReference type="NCBI Taxonomy" id="56493"/>
    <lineage>
        <taxon>Eukaryota</taxon>
        <taxon>Fungi</taxon>
        <taxon>Dikarya</taxon>
        <taxon>Basidiomycota</taxon>
        <taxon>Agaricomycotina</taxon>
        <taxon>Agaricomycetes</taxon>
        <taxon>Thelephorales</taxon>
        <taxon>Thelephoraceae</taxon>
        <taxon>Thelephora</taxon>
    </lineage>
</organism>
<feature type="domain" description="RING-type" evidence="18">
    <location>
        <begin position="299"/>
        <end position="385"/>
    </location>
</feature>
<evidence type="ECO:0000256" key="17">
    <source>
        <dbReference type="ARBA" id="ARBA00034523"/>
    </source>
</evidence>
<evidence type="ECO:0000256" key="16">
    <source>
        <dbReference type="ARBA" id="ARBA00034438"/>
    </source>
</evidence>
<keyword evidence="14" id="KW-0576">Peroxisome</keyword>
<dbReference type="GO" id="GO:0008270">
    <property type="term" value="F:zinc ion binding"/>
    <property type="evidence" value="ECO:0007669"/>
    <property type="project" value="UniProtKB-KW"/>
</dbReference>
<dbReference type="InterPro" id="IPR017907">
    <property type="entry name" value="Znf_RING_CS"/>
</dbReference>
<evidence type="ECO:0000256" key="4">
    <source>
        <dbReference type="ARBA" id="ARBA00022448"/>
    </source>
</evidence>
<dbReference type="PROSITE" id="PS00518">
    <property type="entry name" value="ZF_RING_1"/>
    <property type="match status" value="1"/>
</dbReference>
<gene>
    <name evidence="19" type="ORF">BJ322DRAFT_1084247</name>
</gene>
<dbReference type="Pfam" id="PF04757">
    <property type="entry name" value="Pex2_Pex12"/>
    <property type="match status" value="1"/>
</dbReference>
<dbReference type="AlphaFoldDB" id="A0A9P6L2K9"/>
<evidence type="ECO:0000256" key="11">
    <source>
        <dbReference type="ARBA" id="ARBA00022927"/>
    </source>
</evidence>
<evidence type="ECO:0000256" key="10">
    <source>
        <dbReference type="ARBA" id="ARBA00022833"/>
    </source>
</evidence>
<dbReference type="InterPro" id="IPR025654">
    <property type="entry name" value="PEX2/10"/>
</dbReference>
<reference evidence="19" key="2">
    <citation type="submission" date="2020-11" db="EMBL/GenBank/DDBJ databases">
        <authorList>
            <consortium name="DOE Joint Genome Institute"/>
            <person name="Kuo A."/>
            <person name="Miyauchi S."/>
            <person name="Kiss E."/>
            <person name="Drula E."/>
            <person name="Kohler A."/>
            <person name="Sanchez-Garcia M."/>
            <person name="Andreopoulos B."/>
            <person name="Barry K.W."/>
            <person name="Bonito G."/>
            <person name="Buee M."/>
            <person name="Carver A."/>
            <person name="Chen C."/>
            <person name="Cichocki N."/>
            <person name="Clum A."/>
            <person name="Culley D."/>
            <person name="Crous P.W."/>
            <person name="Fauchery L."/>
            <person name="Girlanda M."/>
            <person name="Hayes R."/>
            <person name="Keri Z."/>
            <person name="Labutti K."/>
            <person name="Lipzen A."/>
            <person name="Lombard V."/>
            <person name="Magnuson J."/>
            <person name="Maillard F."/>
            <person name="Morin E."/>
            <person name="Murat C."/>
            <person name="Nolan M."/>
            <person name="Ohm R."/>
            <person name="Pangilinan J."/>
            <person name="Pereira M."/>
            <person name="Perotto S."/>
            <person name="Peter M."/>
            <person name="Riley R."/>
            <person name="Sitrit Y."/>
            <person name="Stielow B."/>
            <person name="Szollosi G."/>
            <person name="Zifcakova L."/>
            <person name="Stursova M."/>
            <person name="Spatafora J.W."/>
            <person name="Tedersoo L."/>
            <person name="Vaario L.-M."/>
            <person name="Yamada A."/>
            <person name="Yan M."/>
            <person name="Wang P."/>
            <person name="Xu J."/>
            <person name="Bruns T."/>
            <person name="Baldrian P."/>
            <person name="Vilgalys R."/>
            <person name="Henrissat B."/>
            <person name="Grigoriev I.V."/>
            <person name="Hibbett D."/>
            <person name="Nagy L.G."/>
            <person name="Martin F.M."/>
        </authorList>
    </citation>
    <scope>NUCLEOTIDE SEQUENCE</scope>
    <source>
        <strain evidence="19">UH-Tt-Lm1</strain>
    </source>
</reference>